<evidence type="ECO:0000313" key="2">
    <source>
        <dbReference type="EMBL" id="KAK3804072.1"/>
    </source>
</evidence>
<sequence>MVDAIQGIGLTDAHVPPGGPDDGRYVWSLPMVWVERSRGGEGEQEVEKLARGRQRKDTVKEKPGEMEGRRHRQKET</sequence>
<reference evidence="2" key="1">
    <citation type="journal article" date="2023" name="G3 (Bethesda)">
        <title>A reference genome for the long-term kleptoplast-retaining sea slug Elysia crispata morphotype clarki.</title>
        <authorList>
            <person name="Eastman K.E."/>
            <person name="Pendleton A.L."/>
            <person name="Shaikh M.A."/>
            <person name="Suttiyut T."/>
            <person name="Ogas R."/>
            <person name="Tomko P."/>
            <person name="Gavelis G."/>
            <person name="Widhalm J.R."/>
            <person name="Wisecaver J.H."/>
        </authorList>
    </citation>
    <scope>NUCLEOTIDE SEQUENCE</scope>
    <source>
        <strain evidence="2">ECLA1</strain>
    </source>
</reference>
<dbReference type="AlphaFoldDB" id="A0AAE1BFL6"/>
<dbReference type="Proteomes" id="UP001283361">
    <property type="component" value="Unassembled WGS sequence"/>
</dbReference>
<proteinExistence type="predicted"/>
<feature type="region of interest" description="Disordered" evidence="1">
    <location>
        <begin position="1"/>
        <end position="21"/>
    </location>
</feature>
<name>A0AAE1BFL6_9GAST</name>
<organism evidence="2 3">
    <name type="scientific">Elysia crispata</name>
    <name type="common">lettuce slug</name>
    <dbReference type="NCBI Taxonomy" id="231223"/>
    <lineage>
        <taxon>Eukaryota</taxon>
        <taxon>Metazoa</taxon>
        <taxon>Spiralia</taxon>
        <taxon>Lophotrochozoa</taxon>
        <taxon>Mollusca</taxon>
        <taxon>Gastropoda</taxon>
        <taxon>Heterobranchia</taxon>
        <taxon>Euthyneura</taxon>
        <taxon>Panpulmonata</taxon>
        <taxon>Sacoglossa</taxon>
        <taxon>Placobranchoidea</taxon>
        <taxon>Plakobranchidae</taxon>
        <taxon>Elysia</taxon>
    </lineage>
</organism>
<keyword evidence="3" id="KW-1185">Reference proteome</keyword>
<evidence type="ECO:0000256" key="1">
    <source>
        <dbReference type="SAM" id="MobiDB-lite"/>
    </source>
</evidence>
<gene>
    <name evidence="2" type="ORF">RRG08_028990</name>
</gene>
<protein>
    <submittedName>
        <fullName evidence="2">Uncharacterized protein</fullName>
    </submittedName>
</protein>
<comment type="caution">
    <text evidence="2">The sequence shown here is derived from an EMBL/GenBank/DDBJ whole genome shotgun (WGS) entry which is preliminary data.</text>
</comment>
<feature type="region of interest" description="Disordered" evidence="1">
    <location>
        <begin position="37"/>
        <end position="76"/>
    </location>
</feature>
<dbReference type="EMBL" id="JAWDGP010000055">
    <property type="protein sequence ID" value="KAK3804072.1"/>
    <property type="molecule type" value="Genomic_DNA"/>
</dbReference>
<accession>A0AAE1BFL6</accession>
<evidence type="ECO:0000313" key="3">
    <source>
        <dbReference type="Proteomes" id="UP001283361"/>
    </source>
</evidence>